<name>A0A7J7QSF7_PIPKU</name>
<sequence>MKLISPRDFVDLALATVQEDGTLVSSAANLEHPLCPPRPGFVRGLNHPCGCFCEPVPGEPGRTRLVTFFQTDLGGLLPQRVVDGFFPRSMAGFYANLRRAVRLEPAPAEGTEDPGPIQ</sequence>
<dbReference type="GO" id="GO:0015485">
    <property type="term" value="F:cholesterol binding"/>
    <property type="evidence" value="ECO:0007669"/>
    <property type="project" value="TreeGrafter"/>
</dbReference>
<proteinExistence type="predicted"/>
<dbReference type="PROSITE" id="PS50848">
    <property type="entry name" value="START"/>
    <property type="match status" value="1"/>
</dbReference>
<dbReference type="Pfam" id="PF01852">
    <property type="entry name" value="START"/>
    <property type="match status" value="1"/>
</dbReference>
<comment type="caution">
    <text evidence="6">The sequence shown here is derived from an EMBL/GenBank/DDBJ whole genome shotgun (WGS) entry which is preliminary data.</text>
</comment>
<gene>
    <name evidence="6" type="ORF">mPipKuh1_008747</name>
</gene>
<dbReference type="SUPFAM" id="SSF55961">
    <property type="entry name" value="Bet v1-like"/>
    <property type="match status" value="1"/>
</dbReference>
<dbReference type="Proteomes" id="UP000558488">
    <property type="component" value="Unassembled WGS sequence"/>
</dbReference>
<reference evidence="6 7" key="1">
    <citation type="journal article" date="2020" name="Nature">
        <title>Six reference-quality genomes reveal evolution of bat adaptations.</title>
        <authorList>
            <person name="Jebb D."/>
            <person name="Huang Z."/>
            <person name="Pippel M."/>
            <person name="Hughes G.M."/>
            <person name="Lavrichenko K."/>
            <person name="Devanna P."/>
            <person name="Winkler S."/>
            <person name="Jermiin L.S."/>
            <person name="Skirmuntt E.C."/>
            <person name="Katzourakis A."/>
            <person name="Burkitt-Gray L."/>
            <person name="Ray D.A."/>
            <person name="Sullivan K.A.M."/>
            <person name="Roscito J.G."/>
            <person name="Kirilenko B.M."/>
            <person name="Davalos L.M."/>
            <person name="Corthals A.P."/>
            <person name="Power M.L."/>
            <person name="Jones G."/>
            <person name="Ransome R.D."/>
            <person name="Dechmann D.K.N."/>
            <person name="Locatelli A.G."/>
            <person name="Puechmaille S.J."/>
            <person name="Fedrigo O."/>
            <person name="Jarvis E.D."/>
            <person name="Hiller M."/>
            <person name="Vernes S.C."/>
            <person name="Myers E.W."/>
            <person name="Teeling E.C."/>
        </authorList>
    </citation>
    <scope>NUCLEOTIDE SEQUENCE [LARGE SCALE GENOMIC DNA]</scope>
    <source>
        <strain evidence="6">MPipKuh1</strain>
        <tissue evidence="6">Flight muscle</tissue>
    </source>
</reference>
<evidence type="ECO:0000313" key="7">
    <source>
        <dbReference type="Proteomes" id="UP000558488"/>
    </source>
</evidence>
<keyword evidence="1" id="KW-0813">Transport</keyword>
<feature type="domain" description="START" evidence="5">
    <location>
        <begin position="1"/>
        <end position="106"/>
    </location>
</feature>
<evidence type="ECO:0000259" key="5">
    <source>
        <dbReference type="PROSITE" id="PS50848"/>
    </source>
</evidence>
<dbReference type="PANTHER" id="PTHR46374">
    <property type="entry name" value="PROTEIN CBG07384"/>
    <property type="match status" value="1"/>
</dbReference>
<keyword evidence="3" id="KW-0446">Lipid-binding</keyword>
<dbReference type="Gene3D" id="3.30.530.20">
    <property type="match status" value="1"/>
</dbReference>
<evidence type="ECO:0000256" key="1">
    <source>
        <dbReference type="ARBA" id="ARBA00022448"/>
    </source>
</evidence>
<dbReference type="InterPro" id="IPR043556">
    <property type="entry name" value="StARD5/6"/>
</dbReference>
<dbReference type="EMBL" id="JACAGB010000181">
    <property type="protein sequence ID" value="KAF6266892.1"/>
    <property type="molecule type" value="Genomic_DNA"/>
</dbReference>
<evidence type="ECO:0000313" key="6">
    <source>
        <dbReference type="EMBL" id="KAF6266892.1"/>
    </source>
</evidence>
<keyword evidence="2" id="KW-0445">Lipid transport</keyword>
<dbReference type="InterPro" id="IPR023393">
    <property type="entry name" value="START-like_dom_sf"/>
</dbReference>
<comment type="function">
    <text evidence="4">May be involved in the intracellular transport of sterols or other lipids. May bind cholesterol or other sterols.</text>
</comment>
<dbReference type="AlphaFoldDB" id="A0A7J7QSF7"/>
<evidence type="ECO:0000256" key="4">
    <source>
        <dbReference type="ARBA" id="ARBA00024750"/>
    </source>
</evidence>
<keyword evidence="7" id="KW-1185">Reference proteome</keyword>
<dbReference type="InterPro" id="IPR002913">
    <property type="entry name" value="START_lipid-bd_dom"/>
</dbReference>
<evidence type="ECO:0000256" key="2">
    <source>
        <dbReference type="ARBA" id="ARBA00023055"/>
    </source>
</evidence>
<dbReference type="GO" id="GO:0120020">
    <property type="term" value="F:cholesterol transfer activity"/>
    <property type="evidence" value="ECO:0007669"/>
    <property type="project" value="TreeGrafter"/>
</dbReference>
<evidence type="ECO:0000256" key="3">
    <source>
        <dbReference type="ARBA" id="ARBA00023121"/>
    </source>
</evidence>
<dbReference type="GO" id="GO:0070508">
    <property type="term" value="P:cholesterol import"/>
    <property type="evidence" value="ECO:0007669"/>
    <property type="project" value="TreeGrafter"/>
</dbReference>
<organism evidence="6 7">
    <name type="scientific">Pipistrellus kuhlii</name>
    <name type="common">Kuhl's pipistrelle</name>
    <dbReference type="NCBI Taxonomy" id="59472"/>
    <lineage>
        <taxon>Eukaryota</taxon>
        <taxon>Metazoa</taxon>
        <taxon>Chordata</taxon>
        <taxon>Craniata</taxon>
        <taxon>Vertebrata</taxon>
        <taxon>Euteleostomi</taxon>
        <taxon>Mammalia</taxon>
        <taxon>Eutheria</taxon>
        <taxon>Laurasiatheria</taxon>
        <taxon>Chiroptera</taxon>
        <taxon>Yangochiroptera</taxon>
        <taxon>Vespertilionidae</taxon>
        <taxon>Pipistrellus</taxon>
    </lineage>
</organism>
<protein>
    <recommendedName>
        <fullName evidence="5">START domain-containing protein</fullName>
    </recommendedName>
</protein>
<dbReference type="PANTHER" id="PTHR46374:SF3">
    <property type="entry name" value="STAR-RELATED LIPID TRANSFER PROTEIN 5"/>
    <property type="match status" value="1"/>
</dbReference>
<accession>A0A7J7QSF7</accession>